<dbReference type="EMBL" id="SMSE01000001">
    <property type="protein sequence ID" value="TDG15361.1"/>
    <property type="molecule type" value="Genomic_DNA"/>
</dbReference>
<evidence type="ECO:0000313" key="3">
    <source>
        <dbReference type="EMBL" id="TDG15361.1"/>
    </source>
</evidence>
<dbReference type="Gene3D" id="2.80.10.50">
    <property type="match status" value="1"/>
</dbReference>
<keyword evidence="1" id="KW-0732">Signal</keyword>
<dbReference type="AlphaFoldDB" id="A0A4R5LVE7"/>
<evidence type="ECO:0000313" key="4">
    <source>
        <dbReference type="Proteomes" id="UP000295554"/>
    </source>
</evidence>
<gene>
    <name evidence="3" type="ORF">E2F43_03770</name>
</gene>
<dbReference type="PROSITE" id="PS50231">
    <property type="entry name" value="RICIN_B_LECTIN"/>
    <property type="match status" value="1"/>
</dbReference>
<protein>
    <recommendedName>
        <fullName evidence="2">Ricin B lectin domain-containing protein</fullName>
    </recommendedName>
</protein>
<feature type="signal peptide" evidence="1">
    <location>
        <begin position="1"/>
        <end position="21"/>
    </location>
</feature>
<feature type="domain" description="Ricin B lectin" evidence="2">
    <location>
        <begin position="45"/>
        <end position="153"/>
    </location>
</feature>
<comment type="caution">
    <text evidence="3">The sequence shown here is derived from an EMBL/GenBank/DDBJ whole genome shotgun (WGS) entry which is preliminary data.</text>
</comment>
<evidence type="ECO:0000259" key="2">
    <source>
        <dbReference type="SMART" id="SM00458"/>
    </source>
</evidence>
<feature type="chain" id="PRO_5020658284" description="Ricin B lectin domain-containing protein" evidence="1">
    <location>
        <begin position="22"/>
        <end position="153"/>
    </location>
</feature>
<dbReference type="Pfam" id="PF00652">
    <property type="entry name" value="Ricin_B_lectin"/>
    <property type="match status" value="1"/>
</dbReference>
<dbReference type="InterPro" id="IPR000772">
    <property type="entry name" value="Ricin_B_lectin"/>
</dbReference>
<dbReference type="Proteomes" id="UP000295554">
    <property type="component" value="Unassembled WGS sequence"/>
</dbReference>
<dbReference type="SMART" id="SM00458">
    <property type="entry name" value="RICIN"/>
    <property type="match status" value="1"/>
</dbReference>
<dbReference type="OrthoDB" id="5732779at2"/>
<proteinExistence type="predicted"/>
<reference evidence="3 4" key="1">
    <citation type="submission" date="2019-03" db="EMBL/GenBank/DDBJ databases">
        <title>Seongchinamella monodicae gen. nov., sp. nov., a novel member of the Gammaproteobacteria isolated from a tidal mudflat of beach.</title>
        <authorList>
            <person name="Yang H.G."/>
            <person name="Kang J.W."/>
            <person name="Lee S.D."/>
        </authorList>
    </citation>
    <scope>NUCLEOTIDE SEQUENCE [LARGE SCALE GENOMIC DNA]</scope>
    <source>
        <strain evidence="3 4">GH4-78</strain>
    </source>
</reference>
<dbReference type="InterPro" id="IPR035992">
    <property type="entry name" value="Ricin_B-like_lectins"/>
</dbReference>
<name>A0A4R5LVE7_9GAMM</name>
<organism evidence="3 4">
    <name type="scientific">Seongchinamella unica</name>
    <dbReference type="NCBI Taxonomy" id="2547392"/>
    <lineage>
        <taxon>Bacteria</taxon>
        <taxon>Pseudomonadati</taxon>
        <taxon>Pseudomonadota</taxon>
        <taxon>Gammaproteobacteria</taxon>
        <taxon>Cellvibrionales</taxon>
        <taxon>Halieaceae</taxon>
        <taxon>Seongchinamella</taxon>
    </lineage>
</organism>
<keyword evidence="4" id="KW-1185">Reference proteome</keyword>
<evidence type="ECO:0000256" key="1">
    <source>
        <dbReference type="SAM" id="SignalP"/>
    </source>
</evidence>
<dbReference type="SUPFAM" id="SSF50370">
    <property type="entry name" value="Ricin B-like lectins"/>
    <property type="match status" value="1"/>
</dbReference>
<accession>A0A4R5LVE7</accession>
<sequence length="153" mass="16866">MMKRIFFVSAMYLAFTAPAQAVEFNTDALKSMQEEGHKIVAESQGARSYKASNGECLDFKGNGLLLAKCNDKKNSQNWTMDDKQRLVANNGRCIGGSNLQECSNAKAQKWTHDGQQRLISNARKCLQPQGNPPESGARVVAGNCSKSDHLVWK</sequence>